<keyword evidence="5" id="KW-0804">Transcription</keyword>
<dbReference type="GO" id="GO:0032993">
    <property type="term" value="C:protein-DNA complex"/>
    <property type="evidence" value="ECO:0007669"/>
    <property type="project" value="TreeGrafter"/>
</dbReference>
<evidence type="ECO:0000256" key="1">
    <source>
        <dbReference type="ARBA" id="ARBA00022553"/>
    </source>
</evidence>
<keyword evidence="1 6" id="KW-0597">Phosphoprotein</keyword>
<dbReference type="InterPro" id="IPR039420">
    <property type="entry name" value="WalR-like"/>
</dbReference>
<dbReference type="InterPro" id="IPR036388">
    <property type="entry name" value="WH-like_DNA-bd_sf"/>
</dbReference>
<feature type="domain" description="OmpR/PhoB-type" evidence="9">
    <location>
        <begin position="130"/>
        <end position="228"/>
    </location>
</feature>
<evidence type="ECO:0000259" key="8">
    <source>
        <dbReference type="PROSITE" id="PS50110"/>
    </source>
</evidence>
<protein>
    <submittedName>
        <fullName evidence="10">Response regulator transcription factor</fullName>
    </submittedName>
</protein>
<dbReference type="PROSITE" id="PS51755">
    <property type="entry name" value="OMPR_PHOB"/>
    <property type="match status" value="1"/>
</dbReference>
<dbReference type="EMBL" id="JAEKNR010000073">
    <property type="protein sequence ID" value="MBJ7597709.1"/>
    <property type="molecule type" value="Genomic_DNA"/>
</dbReference>
<dbReference type="AlphaFoldDB" id="A0A934N8K6"/>
<feature type="DNA-binding region" description="OmpR/PhoB-type" evidence="7">
    <location>
        <begin position="130"/>
        <end position="228"/>
    </location>
</feature>
<evidence type="ECO:0000259" key="9">
    <source>
        <dbReference type="PROSITE" id="PS51755"/>
    </source>
</evidence>
<comment type="caution">
    <text evidence="10">The sequence shown here is derived from an EMBL/GenBank/DDBJ whole genome shotgun (WGS) entry which is preliminary data.</text>
</comment>
<evidence type="ECO:0000313" key="10">
    <source>
        <dbReference type="EMBL" id="MBJ7597709.1"/>
    </source>
</evidence>
<evidence type="ECO:0000256" key="4">
    <source>
        <dbReference type="ARBA" id="ARBA00023125"/>
    </source>
</evidence>
<dbReference type="PROSITE" id="PS50110">
    <property type="entry name" value="RESPONSE_REGULATORY"/>
    <property type="match status" value="1"/>
</dbReference>
<evidence type="ECO:0000256" key="7">
    <source>
        <dbReference type="PROSITE-ProRule" id="PRU01091"/>
    </source>
</evidence>
<evidence type="ECO:0000313" key="11">
    <source>
        <dbReference type="Proteomes" id="UP000612893"/>
    </source>
</evidence>
<dbReference type="GO" id="GO:0005829">
    <property type="term" value="C:cytosol"/>
    <property type="evidence" value="ECO:0007669"/>
    <property type="project" value="TreeGrafter"/>
</dbReference>
<dbReference type="Pfam" id="PF00486">
    <property type="entry name" value="Trans_reg_C"/>
    <property type="match status" value="1"/>
</dbReference>
<dbReference type="InterPro" id="IPR011006">
    <property type="entry name" value="CheY-like_superfamily"/>
</dbReference>
<dbReference type="GO" id="GO:0000156">
    <property type="term" value="F:phosphorelay response regulator activity"/>
    <property type="evidence" value="ECO:0007669"/>
    <property type="project" value="TreeGrafter"/>
</dbReference>
<feature type="domain" description="Response regulatory" evidence="8">
    <location>
        <begin position="5"/>
        <end position="119"/>
    </location>
</feature>
<name>A0A934N8K6_9BACT</name>
<keyword evidence="4 7" id="KW-0238">DNA-binding</keyword>
<feature type="modified residue" description="4-aspartylphosphate" evidence="6">
    <location>
        <position position="55"/>
    </location>
</feature>
<dbReference type="GO" id="GO:0000976">
    <property type="term" value="F:transcription cis-regulatory region binding"/>
    <property type="evidence" value="ECO:0007669"/>
    <property type="project" value="TreeGrafter"/>
</dbReference>
<organism evidence="10 11">
    <name type="scientific">Candidatus Nephthysia bennettiae</name>
    <dbReference type="NCBI Taxonomy" id="3127016"/>
    <lineage>
        <taxon>Bacteria</taxon>
        <taxon>Bacillati</taxon>
        <taxon>Candidatus Dormiibacterota</taxon>
        <taxon>Candidatus Dormibacteria</taxon>
        <taxon>Candidatus Dormibacterales</taxon>
        <taxon>Candidatus Dormibacteraceae</taxon>
        <taxon>Candidatus Nephthysia</taxon>
    </lineage>
</organism>
<dbReference type="PANTHER" id="PTHR48111:SF1">
    <property type="entry name" value="TWO-COMPONENT RESPONSE REGULATOR ORR33"/>
    <property type="match status" value="1"/>
</dbReference>
<dbReference type="SUPFAM" id="SSF46894">
    <property type="entry name" value="C-terminal effector domain of the bipartite response regulators"/>
    <property type="match status" value="1"/>
</dbReference>
<proteinExistence type="predicted"/>
<dbReference type="InterPro" id="IPR016032">
    <property type="entry name" value="Sig_transdc_resp-reg_C-effctor"/>
</dbReference>
<dbReference type="SMART" id="SM00862">
    <property type="entry name" value="Trans_reg_C"/>
    <property type="match status" value="1"/>
</dbReference>
<keyword evidence="3" id="KW-0805">Transcription regulation</keyword>
<dbReference type="Gene3D" id="3.40.50.2300">
    <property type="match status" value="1"/>
</dbReference>
<evidence type="ECO:0000256" key="3">
    <source>
        <dbReference type="ARBA" id="ARBA00023015"/>
    </source>
</evidence>
<evidence type="ECO:0000256" key="2">
    <source>
        <dbReference type="ARBA" id="ARBA00023012"/>
    </source>
</evidence>
<reference evidence="10" key="1">
    <citation type="submission" date="2020-10" db="EMBL/GenBank/DDBJ databases">
        <title>Ca. Dormibacterota MAGs.</title>
        <authorList>
            <person name="Montgomery K."/>
        </authorList>
    </citation>
    <scope>NUCLEOTIDE SEQUENCE [LARGE SCALE GENOMIC DNA]</scope>
    <source>
        <strain evidence="10">SC8812_S17_10</strain>
    </source>
</reference>
<keyword evidence="11" id="KW-1185">Reference proteome</keyword>
<dbReference type="Gene3D" id="1.10.10.10">
    <property type="entry name" value="Winged helix-like DNA-binding domain superfamily/Winged helix DNA-binding domain"/>
    <property type="match status" value="1"/>
</dbReference>
<evidence type="ECO:0000256" key="6">
    <source>
        <dbReference type="PROSITE-ProRule" id="PRU00169"/>
    </source>
</evidence>
<dbReference type="Proteomes" id="UP000612893">
    <property type="component" value="Unassembled WGS sequence"/>
</dbReference>
<dbReference type="PANTHER" id="PTHR48111">
    <property type="entry name" value="REGULATOR OF RPOS"/>
    <property type="match status" value="1"/>
</dbReference>
<dbReference type="GO" id="GO:0006355">
    <property type="term" value="P:regulation of DNA-templated transcription"/>
    <property type="evidence" value="ECO:0007669"/>
    <property type="project" value="InterPro"/>
</dbReference>
<dbReference type="InterPro" id="IPR001867">
    <property type="entry name" value="OmpR/PhoB-type_DNA-bd"/>
</dbReference>
<dbReference type="RefSeq" id="WP_338200147.1">
    <property type="nucleotide sequence ID" value="NZ_JAEKNR010000073.1"/>
</dbReference>
<dbReference type="CDD" id="cd00383">
    <property type="entry name" value="trans_reg_C"/>
    <property type="match status" value="1"/>
</dbReference>
<evidence type="ECO:0000256" key="5">
    <source>
        <dbReference type="ARBA" id="ARBA00023163"/>
    </source>
</evidence>
<keyword evidence="2" id="KW-0902">Two-component regulatory system</keyword>
<gene>
    <name evidence="10" type="ORF">JF922_06450</name>
</gene>
<dbReference type="SUPFAM" id="SSF52172">
    <property type="entry name" value="CheY-like"/>
    <property type="match status" value="1"/>
</dbReference>
<sequence length="252" mass="27545">MSVTRAKTILVSADLLHLVSRSLVNAGFEVAACPDLERTPLDGAAIRIGDALVWDPFGVPGNLEAVCRKVREQVQVPILALSSHGEACERVLVMEAGIDSCLTLPIHVDELVARVRALLRRSARPVARAAPSLAAGDLEIDVTRHQVWHGGSSIPLRPREFALVVELVRHANQVVSRDLLLDRVWGLRGAYHRTVDVHIVHLREKLSRAGVREPRILTVRGVGYCLALRGGNPAEGAGEVVLTPMAWPWLQR</sequence>
<dbReference type="InterPro" id="IPR001789">
    <property type="entry name" value="Sig_transdc_resp-reg_receiver"/>
</dbReference>
<accession>A0A934N8K6</accession>